<sequence>MSDRHQTPLEMQSIPMGSRTMQSDRWRQALDHRASDAARGATETTGPAVGAPRII</sequence>
<organism evidence="3 4">
    <name type="scientific">Phytophthora cactorum</name>
    <dbReference type="NCBI Taxonomy" id="29920"/>
    <lineage>
        <taxon>Eukaryota</taxon>
        <taxon>Sar</taxon>
        <taxon>Stramenopiles</taxon>
        <taxon>Oomycota</taxon>
        <taxon>Peronosporomycetes</taxon>
        <taxon>Peronosporales</taxon>
        <taxon>Peronosporaceae</taxon>
        <taxon>Phytophthora</taxon>
    </lineage>
</organism>
<dbReference type="Proteomes" id="UP000760860">
    <property type="component" value="Unassembled WGS sequence"/>
</dbReference>
<dbReference type="AlphaFoldDB" id="A0A8T1HMN8"/>
<dbReference type="Proteomes" id="UP000736787">
    <property type="component" value="Unassembled WGS sequence"/>
</dbReference>
<evidence type="ECO:0000256" key="1">
    <source>
        <dbReference type="SAM" id="MobiDB-lite"/>
    </source>
</evidence>
<gene>
    <name evidence="2" type="ORF">PC117_g15828</name>
    <name evidence="3" type="ORF">PC129_g15569</name>
</gene>
<dbReference type="EMBL" id="RCMK01000541">
    <property type="protein sequence ID" value="KAG2923038.1"/>
    <property type="molecule type" value="Genomic_DNA"/>
</dbReference>
<evidence type="ECO:0000313" key="3">
    <source>
        <dbReference type="EMBL" id="KAG3213493.1"/>
    </source>
</evidence>
<dbReference type="EMBL" id="RCMV01000727">
    <property type="protein sequence ID" value="KAG3213493.1"/>
    <property type="molecule type" value="Genomic_DNA"/>
</dbReference>
<feature type="compositionally biased region" description="Basic and acidic residues" evidence="1">
    <location>
        <begin position="22"/>
        <end position="36"/>
    </location>
</feature>
<evidence type="ECO:0000313" key="4">
    <source>
        <dbReference type="Proteomes" id="UP000760860"/>
    </source>
</evidence>
<comment type="caution">
    <text evidence="3">The sequence shown here is derived from an EMBL/GenBank/DDBJ whole genome shotgun (WGS) entry which is preliminary data.</text>
</comment>
<evidence type="ECO:0000313" key="2">
    <source>
        <dbReference type="EMBL" id="KAG2923038.1"/>
    </source>
</evidence>
<protein>
    <submittedName>
        <fullName evidence="3">Uncharacterized protein</fullName>
    </submittedName>
</protein>
<name>A0A8T1HMN8_9STRA</name>
<reference evidence="3" key="1">
    <citation type="submission" date="2018-05" db="EMBL/GenBank/DDBJ databases">
        <title>Effector identification in a new, highly contiguous assembly of the strawberry crown rot pathogen Phytophthora cactorum.</title>
        <authorList>
            <person name="Armitage A.D."/>
            <person name="Nellist C.F."/>
            <person name="Bates H."/>
            <person name="Vickerstaff R.J."/>
            <person name="Harrison R.J."/>
        </authorList>
    </citation>
    <scope>NUCLEOTIDE SEQUENCE</scope>
    <source>
        <strain evidence="2">4040</strain>
        <strain evidence="3">P421</strain>
    </source>
</reference>
<proteinExistence type="predicted"/>
<accession>A0A8T1HMN8</accession>
<feature type="region of interest" description="Disordered" evidence="1">
    <location>
        <begin position="1"/>
        <end position="55"/>
    </location>
</feature>